<feature type="transmembrane region" description="Helical" evidence="8">
    <location>
        <begin position="166"/>
        <end position="188"/>
    </location>
</feature>
<dbReference type="InterPro" id="IPR036259">
    <property type="entry name" value="MFS_trans_sf"/>
</dbReference>
<feature type="transmembrane region" description="Helical" evidence="8">
    <location>
        <begin position="12"/>
        <end position="32"/>
    </location>
</feature>
<feature type="transmembrane region" description="Helical" evidence="8">
    <location>
        <begin position="138"/>
        <end position="160"/>
    </location>
</feature>
<comment type="caution">
    <text evidence="10">The sequence shown here is derived from an EMBL/GenBank/DDBJ whole genome shotgun (WGS) entry which is preliminary data.</text>
</comment>
<feature type="transmembrane region" description="Helical" evidence="8">
    <location>
        <begin position="359"/>
        <end position="381"/>
    </location>
</feature>
<evidence type="ECO:0000256" key="7">
    <source>
        <dbReference type="SAM" id="MobiDB-lite"/>
    </source>
</evidence>
<evidence type="ECO:0000256" key="3">
    <source>
        <dbReference type="ARBA" id="ARBA00022475"/>
    </source>
</evidence>
<feature type="transmembrane region" description="Helical" evidence="8">
    <location>
        <begin position="52"/>
        <end position="71"/>
    </location>
</feature>
<dbReference type="NCBIfam" id="TIGR00711">
    <property type="entry name" value="efflux_EmrB"/>
    <property type="match status" value="1"/>
</dbReference>
<feature type="transmembrane region" description="Helical" evidence="8">
    <location>
        <begin position="295"/>
        <end position="315"/>
    </location>
</feature>
<dbReference type="InterPro" id="IPR004638">
    <property type="entry name" value="EmrB-like"/>
</dbReference>
<evidence type="ECO:0000256" key="6">
    <source>
        <dbReference type="ARBA" id="ARBA00023136"/>
    </source>
</evidence>
<gene>
    <name evidence="10" type="ORF">GB882_00805</name>
</gene>
<proteinExistence type="predicted"/>
<dbReference type="PROSITE" id="PS50850">
    <property type="entry name" value="MFS"/>
    <property type="match status" value="1"/>
</dbReference>
<sequence length="484" mass="48495">MPDIALRSAQGRWVVLAATLGSAMALLDGTVVNVALRPLGEDLGAALADLQWVVNAYMLTLASLILVGGSLGDRLGRRRVFLVGVAWFAAASLACGLAQSTGQLIVARGVQGVGGALLTPGSLAMIQGTIAVHDRARAIGVWSAWSGVAAAVGPLLGGWIVDTITWRWVFLINVPVAAVVVVLGLRHVPESGGLPRAARPPFDVGGAALAVVALGGITYALIQGGWVPAGVGGAALAAFLAVEHRGRNPMLPLHLFADRTFSVVNLMTFVVYGALGAVMFFLVLQLQVVGGFTPLQAGLATLPFTVLMLAFSPRVGALMARTGPRPLLAGGPALAAAGAALLTGVSGGVSYAADVLPGVVVFGVGITLMVTPLTATVLAALPDAQAGIASGVNNAVARAGSLLAVAALPAVVGLSGADYADPAVFDGGYRAAMWWCAALLLAGAVVAGALLPSRRAAGGGAPRTPPRPDGGAPRTPPRPGGRGT</sequence>
<feature type="transmembrane region" description="Helical" evidence="8">
    <location>
        <begin position="432"/>
        <end position="451"/>
    </location>
</feature>
<dbReference type="Pfam" id="PF07690">
    <property type="entry name" value="MFS_1"/>
    <property type="match status" value="1"/>
</dbReference>
<evidence type="ECO:0000256" key="4">
    <source>
        <dbReference type="ARBA" id="ARBA00022692"/>
    </source>
</evidence>
<keyword evidence="11" id="KW-1185">Reference proteome</keyword>
<evidence type="ECO:0000256" key="2">
    <source>
        <dbReference type="ARBA" id="ARBA00022448"/>
    </source>
</evidence>
<dbReference type="SUPFAM" id="SSF103473">
    <property type="entry name" value="MFS general substrate transporter"/>
    <property type="match status" value="1"/>
</dbReference>
<evidence type="ECO:0000256" key="8">
    <source>
        <dbReference type="SAM" id="Phobius"/>
    </source>
</evidence>
<feature type="transmembrane region" description="Helical" evidence="8">
    <location>
        <begin position="80"/>
        <end position="99"/>
    </location>
</feature>
<dbReference type="Proteomes" id="UP000429644">
    <property type="component" value="Unassembled WGS sequence"/>
</dbReference>
<feature type="transmembrane region" description="Helical" evidence="8">
    <location>
        <begin position="402"/>
        <end position="420"/>
    </location>
</feature>
<feature type="transmembrane region" description="Helical" evidence="8">
    <location>
        <begin position="225"/>
        <end position="242"/>
    </location>
</feature>
<dbReference type="InterPro" id="IPR011701">
    <property type="entry name" value="MFS"/>
</dbReference>
<accession>A0A7J9UTI4</accession>
<dbReference type="PANTHER" id="PTHR42718">
    <property type="entry name" value="MAJOR FACILITATOR SUPERFAMILY MULTIDRUG TRANSPORTER MFSC"/>
    <property type="match status" value="1"/>
</dbReference>
<keyword evidence="4 8" id="KW-0812">Transmembrane</keyword>
<dbReference type="GO" id="GO:0022857">
    <property type="term" value="F:transmembrane transporter activity"/>
    <property type="evidence" value="ECO:0007669"/>
    <property type="project" value="InterPro"/>
</dbReference>
<evidence type="ECO:0000256" key="5">
    <source>
        <dbReference type="ARBA" id="ARBA00022989"/>
    </source>
</evidence>
<reference evidence="10 11" key="1">
    <citation type="submission" date="2019-10" db="EMBL/GenBank/DDBJ databases">
        <title>Georgenia wutianyii sp. nov. and Georgenia yuyongxinii sp. nov. isolated from plateau pika (Ochotona curzoniae) in the Qinghai-Tibet plateau of China.</title>
        <authorList>
            <person name="Tian Z."/>
        </authorList>
    </citation>
    <scope>NUCLEOTIDE SEQUENCE [LARGE SCALE GENOMIC DNA]</scope>
    <source>
        <strain evidence="10 11">JCM 15130</strain>
    </source>
</reference>
<evidence type="ECO:0000313" key="10">
    <source>
        <dbReference type="EMBL" id="MPV87190.1"/>
    </source>
</evidence>
<protein>
    <submittedName>
        <fullName evidence="10">DHA2 family efflux MFS transporter permease subunit</fullName>
    </submittedName>
</protein>
<dbReference type="EMBL" id="WHPD01000172">
    <property type="protein sequence ID" value="MPV87190.1"/>
    <property type="molecule type" value="Genomic_DNA"/>
</dbReference>
<evidence type="ECO:0000313" key="11">
    <source>
        <dbReference type="Proteomes" id="UP000429644"/>
    </source>
</evidence>
<feature type="domain" description="Major facilitator superfamily (MFS) profile" evidence="9">
    <location>
        <begin position="14"/>
        <end position="455"/>
    </location>
</feature>
<feature type="region of interest" description="Disordered" evidence="7">
    <location>
        <begin position="455"/>
        <end position="484"/>
    </location>
</feature>
<keyword evidence="6 8" id="KW-0472">Membrane</keyword>
<dbReference type="PANTHER" id="PTHR42718:SF42">
    <property type="entry name" value="EXPORT PROTEIN"/>
    <property type="match status" value="1"/>
</dbReference>
<dbReference type="CDD" id="cd17321">
    <property type="entry name" value="MFS_MMR_MDR_like"/>
    <property type="match status" value="1"/>
</dbReference>
<dbReference type="AlphaFoldDB" id="A0A7J9UTI4"/>
<dbReference type="InterPro" id="IPR020846">
    <property type="entry name" value="MFS_dom"/>
</dbReference>
<evidence type="ECO:0000259" key="9">
    <source>
        <dbReference type="PROSITE" id="PS50850"/>
    </source>
</evidence>
<dbReference type="RefSeq" id="WP_226909280.1">
    <property type="nucleotide sequence ID" value="NZ_BAAAOT010000001.1"/>
</dbReference>
<feature type="transmembrane region" description="Helical" evidence="8">
    <location>
        <begin position="263"/>
        <end position="283"/>
    </location>
</feature>
<keyword evidence="2" id="KW-0813">Transport</keyword>
<dbReference type="GO" id="GO:0005886">
    <property type="term" value="C:plasma membrane"/>
    <property type="evidence" value="ECO:0007669"/>
    <property type="project" value="UniProtKB-SubCell"/>
</dbReference>
<dbReference type="Gene3D" id="1.20.1250.20">
    <property type="entry name" value="MFS general substrate transporter like domains"/>
    <property type="match status" value="1"/>
</dbReference>
<keyword evidence="3" id="KW-1003">Cell membrane</keyword>
<name>A0A7J9UTI4_9MICO</name>
<comment type="subcellular location">
    <subcellularLocation>
        <location evidence="1">Cell membrane</location>
        <topology evidence="1">Multi-pass membrane protein</topology>
    </subcellularLocation>
</comment>
<feature type="transmembrane region" description="Helical" evidence="8">
    <location>
        <begin position="327"/>
        <end position="353"/>
    </location>
</feature>
<organism evidence="10 11">
    <name type="scientific">Georgenia ruanii</name>
    <dbReference type="NCBI Taxonomy" id="348442"/>
    <lineage>
        <taxon>Bacteria</taxon>
        <taxon>Bacillati</taxon>
        <taxon>Actinomycetota</taxon>
        <taxon>Actinomycetes</taxon>
        <taxon>Micrococcales</taxon>
        <taxon>Bogoriellaceae</taxon>
        <taxon>Georgenia</taxon>
    </lineage>
</organism>
<dbReference type="Gene3D" id="1.20.1720.10">
    <property type="entry name" value="Multidrug resistance protein D"/>
    <property type="match status" value="1"/>
</dbReference>
<feature type="compositionally biased region" description="Pro residues" evidence="7">
    <location>
        <begin position="463"/>
        <end position="484"/>
    </location>
</feature>
<keyword evidence="5 8" id="KW-1133">Transmembrane helix</keyword>
<evidence type="ECO:0000256" key="1">
    <source>
        <dbReference type="ARBA" id="ARBA00004651"/>
    </source>
</evidence>